<proteinExistence type="predicted"/>
<sequence length="104" mass="11763">MMLKMNSFSSTAKLRNGQAGKKVLVCFTMLSKTRRDESSGVKEEPKKTPIGNLETHGRWKIQLKLMGCKLEMLIIGEYWMRLRTGSPTPLQTHTTPSSCSIFDL</sequence>
<dbReference type="EMBL" id="PKMF04000015">
    <property type="protein sequence ID" value="KAK7859053.1"/>
    <property type="molecule type" value="Genomic_DNA"/>
</dbReference>
<comment type="caution">
    <text evidence="2">The sequence shown here is derived from an EMBL/GenBank/DDBJ whole genome shotgun (WGS) entry which is preliminary data.</text>
</comment>
<accession>A0AAW0M5A8</accession>
<feature type="compositionally biased region" description="Basic and acidic residues" evidence="1">
    <location>
        <begin position="33"/>
        <end position="47"/>
    </location>
</feature>
<dbReference type="Proteomes" id="UP000237347">
    <property type="component" value="Unassembled WGS sequence"/>
</dbReference>
<dbReference type="AlphaFoldDB" id="A0AAW0M5A8"/>
<protein>
    <submittedName>
        <fullName evidence="2">Uncharacterized protein</fullName>
    </submittedName>
</protein>
<evidence type="ECO:0000256" key="1">
    <source>
        <dbReference type="SAM" id="MobiDB-lite"/>
    </source>
</evidence>
<feature type="region of interest" description="Disordered" evidence="1">
    <location>
        <begin position="33"/>
        <end position="52"/>
    </location>
</feature>
<organism evidence="2 3">
    <name type="scientific">Quercus suber</name>
    <name type="common">Cork oak</name>
    <dbReference type="NCBI Taxonomy" id="58331"/>
    <lineage>
        <taxon>Eukaryota</taxon>
        <taxon>Viridiplantae</taxon>
        <taxon>Streptophyta</taxon>
        <taxon>Embryophyta</taxon>
        <taxon>Tracheophyta</taxon>
        <taxon>Spermatophyta</taxon>
        <taxon>Magnoliopsida</taxon>
        <taxon>eudicotyledons</taxon>
        <taxon>Gunneridae</taxon>
        <taxon>Pentapetalae</taxon>
        <taxon>rosids</taxon>
        <taxon>fabids</taxon>
        <taxon>Fagales</taxon>
        <taxon>Fagaceae</taxon>
        <taxon>Quercus</taxon>
    </lineage>
</organism>
<keyword evidence="3" id="KW-1185">Reference proteome</keyword>
<name>A0AAW0M5A8_QUESU</name>
<evidence type="ECO:0000313" key="2">
    <source>
        <dbReference type="EMBL" id="KAK7859053.1"/>
    </source>
</evidence>
<reference evidence="2 3" key="1">
    <citation type="journal article" date="2018" name="Sci. Data">
        <title>The draft genome sequence of cork oak.</title>
        <authorList>
            <person name="Ramos A.M."/>
            <person name="Usie A."/>
            <person name="Barbosa P."/>
            <person name="Barros P.M."/>
            <person name="Capote T."/>
            <person name="Chaves I."/>
            <person name="Simoes F."/>
            <person name="Abreu I."/>
            <person name="Carrasquinho I."/>
            <person name="Faro C."/>
            <person name="Guimaraes J.B."/>
            <person name="Mendonca D."/>
            <person name="Nobrega F."/>
            <person name="Rodrigues L."/>
            <person name="Saibo N.J.M."/>
            <person name="Varela M.C."/>
            <person name="Egas C."/>
            <person name="Matos J."/>
            <person name="Miguel C.M."/>
            <person name="Oliveira M.M."/>
            <person name="Ricardo C.P."/>
            <person name="Goncalves S."/>
        </authorList>
    </citation>
    <scope>NUCLEOTIDE SEQUENCE [LARGE SCALE GENOMIC DNA]</scope>
    <source>
        <strain evidence="3">cv. HL8</strain>
    </source>
</reference>
<gene>
    <name evidence="2" type="ORF">CFP56_008679</name>
</gene>
<evidence type="ECO:0000313" key="3">
    <source>
        <dbReference type="Proteomes" id="UP000237347"/>
    </source>
</evidence>